<dbReference type="InterPro" id="IPR014001">
    <property type="entry name" value="Helicase_ATP-bd"/>
</dbReference>
<dbReference type="InterPro" id="IPR011545">
    <property type="entry name" value="DEAD/DEAH_box_helicase_dom"/>
</dbReference>
<dbReference type="PANTHER" id="PTHR47957">
    <property type="entry name" value="ATP-DEPENDENT HELICASE HRQ1"/>
    <property type="match status" value="1"/>
</dbReference>
<dbReference type="HOGENOM" id="CLU_001338_2_1_14"/>
<dbReference type="STRING" id="61635.BN85305320"/>
<dbReference type="Pfam" id="PF00270">
    <property type="entry name" value="DEAD"/>
    <property type="match status" value="2"/>
</dbReference>
<dbReference type="InterPro" id="IPR027417">
    <property type="entry name" value="P-loop_NTPase"/>
</dbReference>
<keyword evidence="1" id="KW-0547">Nucleotide-binding</keyword>
<evidence type="ECO:0000256" key="2">
    <source>
        <dbReference type="ARBA" id="ARBA00022840"/>
    </source>
</evidence>
<sequence>MSNNLGIKKTHDTMVNRLTEYITSQYFGDNQLLLSASDELLRKEGILFRKPFIESNQSYVKVKDGIRNANIDSNTKNFLISLIDNKLGVFDTPFKHQVEALESFAEGKNLFVATGTGSGKTECFMWPIIYKLVYEAIHKKNTWEQRGVRTIVLYPMNALVTDQITRLRSIIGDRDNKFVDILRGFSPISRRPQFGMYTGRTPYPGDRVDKKINIDIANSYRESYLITKDLTAIQIEEQRKDIEGLKKINKYPSKNIEKLVKALESNKLEEYDSSDDAELILRYEMQQQTPDILITNYSMLEFMLIRKVENKIWDDTKKWLSLNDENKLLIIIDEAHMYSGASGGEVALLVRRLFSKLGITHEKVQFIMTSASMPNEDEEDKKYIHAFSEDLSGCKSGSFVYLFGNKEVIKVNDKVPFDLNTLANLDLDDTILDEVTIEKNISIFANNVFKENVYNDHRIWLYDNITKYEPFNNLIENCRGIATSYDELLIKTVGSSTEKGSRAFDNLLLLAPLAKDINGNVLFPARIHLFFRGLNGIYACLNPNCDCKHKGDGINIGNLYTTNYSQCIKCYSKVYELVNDRRCGSLFIRTFIHKNAVNDSQIMCWNKKGIDENNVIIEFPLYIIPKDYDISKRPKNTELAYFDFITGKLYSFLMNEETCIKVLKSNDFEENNTIFKSCPHCGKRFNFIGLSDFRVKGNIPFYSITKAQFDTQPMTKTPSEFTPNGGKKVLLFSDSRQSAAILARDMTKVADTDSFRRAIFLAMKKIYDNNQKNEFPLNYLYPAFVEVCVENKLRFFYGKELDKFEVDKARFLSIIERYKKMGKEINYSRLHSELNTPCEMYQAYLIELFCSPTVSFSNLGLGYIAPVEEKLQDILFDLDISTLTDLKFIKIFLAFVTQTFTDSFCFDNTVSESVRKEVKYIKGNRYGFNRYDSYMNSYIKNEYPNEYEKIYESIVKEFYRKENENYFLNLEFVKVILTYKNDNKWFKCSKCGSIHPFSIGNSCSICGDSIIYEEYPQDIRKIDYWRKPVISNDNIKSLNTEEHTAQLSFKDQKVTTWAKTEDYEMRFQDVNVERPSKTPIDILSCTTTMEVGIDIGSLTAIGLRNVPPLRENYQQRAGRAGRRGSSISTISVYAQGGPHDTFYFNSPDKIIRGKLRKPWIDVKNDKIIYRHFNLVLFSRFFDSTSYSLYDITMEKFKEIFDDFIKYVKEIQFSEVEVNEYFINHSIEVFKIKLANDLDNFVSSQIEDSRKIFDALFETGILPTYSFPLDVIEFNIEDSEGHIKLAPQRGIDVALSEYAPGRTIVVDKKTYKSAGIYTPSRLKGTINFLKPAEPYFREENGYYKTIHVCLNPICGWFSKEKPHNGKCPFCGESLRLESEKKMLIPWGFAPLNARDIPESEAETEFSYSDEPCYSATPSGDLRRTNYSKLSVSNRKNEEIIIMNKGIEENGFDVCRDCGAAQPRGTKTLKENGIGAPFTSKGNRVSCNHKNVEEGIYLGTRFRTDMFFMQIELDKEKISDRNVILKSASVTLCEAMKLATSRILDISYNDLTIGSRIRTNGKLKIIDIYFYDSLSSGAGYSSQIESYLDEIITNTFDILGNNDDRDICNYWNQRVQYLFNKQLAFDLLYWMTEAKVPSKFTQEETLVLSKPLVNIMQNEFKAMCEIYNNNVIINAKKYEIIRALQRKTGNEITDFEIIQELPTLIEQICN</sequence>
<dbReference type="SUPFAM" id="SSF52540">
    <property type="entry name" value="P-loop containing nucleoside triphosphate hydrolases"/>
    <property type="match status" value="2"/>
</dbReference>
<proteinExistence type="predicted"/>
<dbReference type="SMART" id="SM00487">
    <property type="entry name" value="DEXDc"/>
    <property type="match status" value="1"/>
</dbReference>
<dbReference type="PROSITE" id="PS51192">
    <property type="entry name" value="HELICASE_ATP_BIND_1"/>
    <property type="match status" value="1"/>
</dbReference>
<dbReference type="GO" id="GO:0006289">
    <property type="term" value="P:nucleotide-excision repair"/>
    <property type="evidence" value="ECO:0007669"/>
    <property type="project" value="TreeGrafter"/>
</dbReference>
<dbReference type="Gene3D" id="3.40.50.300">
    <property type="entry name" value="P-loop containing nucleotide triphosphate hydrolases"/>
    <property type="match status" value="2"/>
</dbReference>
<dbReference type="EMBL" id="FO681348">
    <property type="protein sequence ID" value="CCV65553.1"/>
    <property type="molecule type" value="Genomic_DNA"/>
</dbReference>
<evidence type="ECO:0000313" key="6">
    <source>
        <dbReference type="Proteomes" id="UP000032737"/>
    </source>
</evidence>
<organism evidence="5 6">
    <name type="scientific">Acholeplasma brassicae</name>
    <dbReference type="NCBI Taxonomy" id="61635"/>
    <lineage>
        <taxon>Bacteria</taxon>
        <taxon>Bacillati</taxon>
        <taxon>Mycoplasmatota</taxon>
        <taxon>Mollicutes</taxon>
        <taxon>Acholeplasmatales</taxon>
        <taxon>Acholeplasmataceae</taxon>
        <taxon>Acholeplasma</taxon>
    </lineage>
</organism>
<evidence type="ECO:0000313" key="5">
    <source>
        <dbReference type="EMBL" id="CCV65553.1"/>
    </source>
</evidence>
<dbReference type="GO" id="GO:0036297">
    <property type="term" value="P:interstrand cross-link repair"/>
    <property type="evidence" value="ECO:0007669"/>
    <property type="project" value="TreeGrafter"/>
</dbReference>
<keyword evidence="6" id="KW-1185">Reference proteome</keyword>
<dbReference type="PROSITE" id="PS51194">
    <property type="entry name" value="HELICASE_CTER"/>
    <property type="match status" value="1"/>
</dbReference>
<keyword evidence="2" id="KW-0067">ATP-binding</keyword>
<dbReference type="GO" id="GO:0043138">
    <property type="term" value="F:3'-5' DNA helicase activity"/>
    <property type="evidence" value="ECO:0007669"/>
    <property type="project" value="TreeGrafter"/>
</dbReference>
<name>U4KR93_9MOLU</name>
<protein>
    <submittedName>
        <fullName evidence="5">Putative DEAD/DEAH box helicase</fullName>
    </submittedName>
</protein>
<gene>
    <name evidence="5" type="ORF">BN85305320</name>
</gene>
<feature type="domain" description="Helicase C-terminal" evidence="4">
    <location>
        <begin position="1018"/>
        <end position="1168"/>
    </location>
</feature>
<dbReference type="SMART" id="SM00490">
    <property type="entry name" value="HELICc"/>
    <property type="match status" value="1"/>
</dbReference>
<dbReference type="GO" id="GO:0003676">
    <property type="term" value="F:nucleic acid binding"/>
    <property type="evidence" value="ECO:0007669"/>
    <property type="project" value="InterPro"/>
</dbReference>
<dbReference type="GO" id="GO:0005524">
    <property type="term" value="F:ATP binding"/>
    <property type="evidence" value="ECO:0007669"/>
    <property type="project" value="UniProtKB-KW"/>
</dbReference>
<reference evidence="5 6" key="1">
    <citation type="journal article" date="2013" name="J. Mol. Microbiol. Biotechnol.">
        <title>Analysis of the Complete Genomes of Acholeplasma brassicae , A. palmae and A. laidlawii and Their Comparison to the Obligate Parasites from ' Candidatus Phytoplasma'.</title>
        <authorList>
            <person name="Kube M."/>
            <person name="Siewert C."/>
            <person name="Migdoll A.M."/>
            <person name="Duduk B."/>
            <person name="Holz S."/>
            <person name="Rabus R."/>
            <person name="Seemuller E."/>
            <person name="Mitrovic J."/>
            <person name="Muller I."/>
            <person name="Buttner C."/>
            <person name="Reinhardt R."/>
        </authorList>
    </citation>
    <scope>NUCLEOTIDE SEQUENCE [LARGE SCALE GENOMIC DNA]</scope>
    <source>
        <strain evidence="6">0502</strain>
    </source>
</reference>
<dbReference type="Pfam" id="PF00271">
    <property type="entry name" value="Helicase_C"/>
    <property type="match status" value="1"/>
</dbReference>
<keyword evidence="5" id="KW-0347">Helicase</keyword>
<feature type="domain" description="Helicase ATP-binding" evidence="3">
    <location>
        <begin position="101"/>
        <end position="391"/>
    </location>
</feature>
<evidence type="ECO:0000256" key="1">
    <source>
        <dbReference type="ARBA" id="ARBA00022741"/>
    </source>
</evidence>
<evidence type="ECO:0000259" key="4">
    <source>
        <dbReference type="PROSITE" id="PS51194"/>
    </source>
</evidence>
<evidence type="ECO:0000259" key="3">
    <source>
        <dbReference type="PROSITE" id="PS51192"/>
    </source>
</evidence>
<accession>U4KR93</accession>
<dbReference type="InterPro" id="IPR001650">
    <property type="entry name" value="Helicase_C-like"/>
</dbReference>
<dbReference type="OrthoDB" id="143059at2"/>
<dbReference type="KEGG" id="abra:BN85305320"/>
<keyword evidence="5" id="KW-0378">Hydrolase</keyword>
<dbReference type="Proteomes" id="UP000032737">
    <property type="component" value="Chromosome"/>
</dbReference>
<dbReference type="RefSeq" id="WP_030004408.1">
    <property type="nucleotide sequence ID" value="NC_022549.1"/>
</dbReference>
<dbReference type="PANTHER" id="PTHR47957:SF3">
    <property type="entry name" value="ATP-DEPENDENT HELICASE HRQ1"/>
    <property type="match status" value="1"/>
</dbReference>